<feature type="transmembrane region" description="Helical" evidence="19">
    <location>
        <begin position="567"/>
        <end position="587"/>
    </location>
</feature>
<evidence type="ECO:0000256" key="13">
    <source>
        <dbReference type="ARBA" id="ARBA00022989"/>
    </source>
</evidence>
<organism evidence="21 22">
    <name type="scientific">Paenibacillus mellifer</name>
    <dbReference type="NCBI Taxonomy" id="2937794"/>
    <lineage>
        <taxon>Bacteria</taxon>
        <taxon>Bacillati</taxon>
        <taxon>Bacillota</taxon>
        <taxon>Bacilli</taxon>
        <taxon>Bacillales</taxon>
        <taxon>Paenibacillaceae</taxon>
        <taxon>Paenibacillus</taxon>
    </lineage>
</organism>
<dbReference type="FunFam" id="2.70.150.10:FF:000020">
    <property type="entry name" value="Copper-exporting P-type ATPase A"/>
    <property type="match status" value="1"/>
</dbReference>
<dbReference type="InterPro" id="IPR023299">
    <property type="entry name" value="ATPase_P-typ_cyto_dom_N"/>
</dbReference>
<keyword evidence="16 19" id="KW-0472">Membrane</keyword>
<accession>A0A9X2BNT9</accession>
<feature type="domain" description="P-type ATPase A" evidence="20">
    <location>
        <begin position="113"/>
        <end position="213"/>
    </location>
</feature>
<dbReference type="SUPFAM" id="SSF81665">
    <property type="entry name" value="Calcium ATPase, transmembrane domain M"/>
    <property type="match status" value="1"/>
</dbReference>
<dbReference type="NCBIfam" id="TIGR01494">
    <property type="entry name" value="ATPase_P-type"/>
    <property type="match status" value="1"/>
</dbReference>
<evidence type="ECO:0000259" key="20">
    <source>
        <dbReference type="Pfam" id="PF00122"/>
    </source>
</evidence>
<evidence type="ECO:0000256" key="7">
    <source>
        <dbReference type="ARBA" id="ARBA00022692"/>
    </source>
</evidence>
<keyword evidence="13 19" id="KW-1133">Transmembrane helix</keyword>
<dbReference type="PROSITE" id="PS00154">
    <property type="entry name" value="ATPASE_E1_E2"/>
    <property type="match status" value="1"/>
</dbReference>
<evidence type="ECO:0000256" key="8">
    <source>
        <dbReference type="ARBA" id="ARBA00022723"/>
    </source>
</evidence>
<dbReference type="AlphaFoldDB" id="A0A9X2BNT9"/>
<comment type="similarity">
    <text evidence="2 19">Belongs to the cation transport ATPase (P-type) (TC 3.A.3) family. Type IB subfamily.</text>
</comment>
<evidence type="ECO:0000256" key="11">
    <source>
        <dbReference type="ARBA" id="ARBA00022840"/>
    </source>
</evidence>
<evidence type="ECO:0000256" key="10">
    <source>
        <dbReference type="ARBA" id="ARBA00022796"/>
    </source>
</evidence>
<dbReference type="Gene3D" id="3.40.1110.10">
    <property type="entry name" value="Calcium-transporting ATPase, cytoplasmic domain N"/>
    <property type="match status" value="1"/>
</dbReference>
<dbReference type="RefSeq" id="WP_248550798.1">
    <property type="nucleotide sequence ID" value="NZ_JALPRK010000003.1"/>
</dbReference>
<dbReference type="GO" id="GO:0005886">
    <property type="term" value="C:plasma membrane"/>
    <property type="evidence" value="ECO:0007669"/>
    <property type="project" value="UniProtKB-SubCell"/>
</dbReference>
<keyword evidence="14" id="KW-0186">Copper</keyword>
<reference evidence="21" key="1">
    <citation type="submission" date="2022-04" db="EMBL/GenBank/DDBJ databases">
        <authorList>
            <person name="Seo M.-J."/>
        </authorList>
    </citation>
    <scope>NUCLEOTIDE SEQUENCE</scope>
    <source>
        <strain evidence="21">MBLB2552</strain>
    </source>
</reference>
<evidence type="ECO:0000313" key="22">
    <source>
        <dbReference type="Proteomes" id="UP001139534"/>
    </source>
</evidence>
<dbReference type="InterPro" id="IPR036412">
    <property type="entry name" value="HAD-like_sf"/>
</dbReference>
<sequence>MAKPRKAAALLTSGLLLLLAGGLHLLNWEVAQNGALLLASAISGWTIAVKVFQSLRMRAFSIELLVTIAMIGAVILGEYVEAAAVAFLFRLGAYLEAITLGKTRSALKALVDLAPAEAVVLRDGAQVKVLASEVVRGERVLLPSGSKIAVDGQVASGQALVNEAAITGEPVPVTKQVHDRVFSGTTVDTGYLEVIAEQVGEDTTFAKIIELVEEAQESKAKTQKFLDKFASYYTPGMLVLAVLVYVISWNPELALTFLVIACPGALVISAPVSMVAGLGNGAANGLLVKGGEVLENLAKANVIVFDKTGTLTEGRPGVVAVHTYGITQERELLTLAATVESASEHPLGQAIMNAAKERQWESAERPEQVEVHKGNGISGTVGGKTVRIGKREWLDQLGVAINEEALGGEERQEKQGYTVVFVAIDKTLIGMIAITDPVRPEAQEAIRGLKRQGVKRVFMLTGDNRHAAQHVADRVGVDQVYAGLLPADKVAYIQEWKRQGYRVAMLGDGINDAPAIAAADIGMAMGGTGTDVAIETADAVIMTDRLDKMVYARQLAKRTVRNMKQNVSFAVAVVVLLLAGVLTERIYLASGMFIHEFSVLLVILNALRLTRRGRSSGRNKGRDAEPQAITGVLAVPGCPPDQGVS</sequence>
<keyword evidence="15" id="KW-0406">Ion transport</keyword>
<dbReference type="InterPro" id="IPR008250">
    <property type="entry name" value="ATPase_P-typ_transduc_dom_A_sf"/>
</dbReference>
<evidence type="ECO:0000256" key="4">
    <source>
        <dbReference type="ARBA" id="ARBA00022475"/>
    </source>
</evidence>
<comment type="subcellular location">
    <subcellularLocation>
        <location evidence="1">Cell membrane</location>
        <topology evidence="1">Multi-pass membrane protein</topology>
    </subcellularLocation>
</comment>
<evidence type="ECO:0000256" key="15">
    <source>
        <dbReference type="ARBA" id="ARBA00023065"/>
    </source>
</evidence>
<evidence type="ECO:0000256" key="18">
    <source>
        <dbReference type="ARBA" id="ARBA00049338"/>
    </source>
</evidence>
<keyword evidence="5" id="KW-0104">Cadmium</keyword>
<name>A0A9X2BNT9_9BACL</name>
<dbReference type="CDD" id="cd02079">
    <property type="entry name" value="P-type_ATPase_HM"/>
    <property type="match status" value="1"/>
</dbReference>
<dbReference type="NCBIfam" id="TIGR01511">
    <property type="entry name" value="ATPase-IB1_Cu"/>
    <property type="match status" value="1"/>
</dbReference>
<keyword evidence="7 19" id="KW-0812">Transmembrane</keyword>
<evidence type="ECO:0000256" key="3">
    <source>
        <dbReference type="ARBA" id="ARBA00022448"/>
    </source>
</evidence>
<dbReference type="GO" id="GO:0016887">
    <property type="term" value="F:ATP hydrolysis activity"/>
    <property type="evidence" value="ECO:0007669"/>
    <property type="project" value="InterPro"/>
</dbReference>
<feature type="transmembrane region" description="Helical" evidence="19">
    <location>
        <begin position="59"/>
        <end position="76"/>
    </location>
</feature>
<keyword evidence="6" id="KW-0597">Phosphoprotein</keyword>
<dbReference type="InterPro" id="IPR027256">
    <property type="entry name" value="P-typ_ATPase_IB"/>
</dbReference>
<protein>
    <recommendedName>
        <fullName evidence="17">Cd(2+)-exporting ATPase</fullName>
        <ecNumber evidence="17">7.2.2.21</ecNumber>
    </recommendedName>
</protein>
<dbReference type="Gene3D" id="2.70.150.10">
    <property type="entry name" value="Calcium-transporting ATPase, cytoplasmic transduction domain A"/>
    <property type="match status" value="1"/>
</dbReference>
<evidence type="ECO:0000256" key="6">
    <source>
        <dbReference type="ARBA" id="ARBA00022553"/>
    </source>
</evidence>
<dbReference type="Pfam" id="PF00122">
    <property type="entry name" value="E1-E2_ATPase"/>
    <property type="match status" value="1"/>
</dbReference>
<dbReference type="SFLD" id="SFLDG00002">
    <property type="entry name" value="C1.7:_P-type_atpase_like"/>
    <property type="match status" value="1"/>
</dbReference>
<gene>
    <name evidence="21" type="ORF">M0651_05285</name>
</gene>
<keyword evidence="10" id="KW-0187">Copper transport</keyword>
<dbReference type="NCBIfam" id="TIGR01525">
    <property type="entry name" value="ATPase-IB_hvy"/>
    <property type="match status" value="1"/>
</dbReference>
<dbReference type="SUPFAM" id="SSF81653">
    <property type="entry name" value="Calcium ATPase, transduction domain A"/>
    <property type="match status" value="1"/>
</dbReference>
<dbReference type="GO" id="GO:0005524">
    <property type="term" value="F:ATP binding"/>
    <property type="evidence" value="ECO:0007669"/>
    <property type="project" value="UniProtKB-UniRule"/>
</dbReference>
<keyword evidence="11 19" id="KW-0067">ATP-binding</keyword>
<evidence type="ECO:0000256" key="5">
    <source>
        <dbReference type="ARBA" id="ARBA00022539"/>
    </source>
</evidence>
<dbReference type="EMBL" id="JALPRK010000003">
    <property type="protein sequence ID" value="MCK8486587.1"/>
    <property type="molecule type" value="Genomic_DNA"/>
</dbReference>
<dbReference type="SFLD" id="SFLDF00027">
    <property type="entry name" value="p-type_atpase"/>
    <property type="match status" value="1"/>
</dbReference>
<evidence type="ECO:0000256" key="19">
    <source>
        <dbReference type="RuleBase" id="RU362081"/>
    </source>
</evidence>
<evidence type="ECO:0000256" key="17">
    <source>
        <dbReference type="ARBA" id="ARBA00039103"/>
    </source>
</evidence>
<feature type="transmembrane region" description="Helical" evidence="19">
    <location>
        <begin position="82"/>
        <end position="100"/>
    </location>
</feature>
<dbReference type="InterPro" id="IPR023214">
    <property type="entry name" value="HAD_sf"/>
</dbReference>
<keyword evidence="22" id="KW-1185">Reference proteome</keyword>
<dbReference type="InterPro" id="IPR023298">
    <property type="entry name" value="ATPase_P-typ_TM_dom_sf"/>
</dbReference>
<evidence type="ECO:0000313" key="21">
    <source>
        <dbReference type="EMBL" id="MCK8486587.1"/>
    </source>
</evidence>
<comment type="caution">
    <text evidence="21">The sequence shown here is derived from an EMBL/GenBank/DDBJ whole genome shotgun (WGS) entry which is preliminary data.</text>
</comment>
<dbReference type="PANTHER" id="PTHR48085">
    <property type="entry name" value="CADMIUM/ZINC-TRANSPORTING ATPASE HMA2-RELATED"/>
    <property type="match status" value="1"/>
</dbReference>
<dbReference type="Pfam" id="PF00702">
    <property type="entry name" value="Hydrolase"/>
    <property type="match status" value="1"/>
</dbReference>
<evidence type="ECO:0000256" key="9">
    <source>
        <dbReference type="ARBA" id="ARBA00022741"/>
    </source>
</evidence>
<comment type="catalytic activity">
    <reaction evidence="18">
        <text>Cd(2+)(in) + ATP + H2O = Cd(2+)(out) + ADP + phosphate + H(+)</text>
        <dbReference type="Rhea" id="RHEA:12132"/>
        <dbReference type="ChEBI" id="CHEBI:15377"/>
        <dbReference type="ChEBI" id="CHEBI:15378"/>
        <dbReference type="ChEBI" id="CHEBI:30616"/>
        <dbReference type="ChEBI" id="CHEBI:43474"/>
        <dbReference type="ChEBI" id="CHEBI:48775"/>
        <dbReference type="ChEBI" id="CHEBI:456216"/>
        <dbReference type="EC" id="7.2.2.21"/>
    </reaction>
</comment>
<dbReference type="Proteomes" id="UP001139534">
    <property type="component" value="Unassembled WGS sequence"/>
</dbReference>
<evidence type="ECO:0000256" key="1">
    <source>
        <dbReference type="ARBA" id="ARBA00004651"/>
    </source>
</evidence>
<feature type="transmembrane region" description="Helical" evidence="19">
    <location>
        <begin position="253"/>
        <end position="279"/>
    </location>
</feature>
<feature type="transmembrane region" description="Helical" evidence="19">
    <location>
        <begin position="229"/>
        <end position="247"/>
    </location>
</feature>
<dbReference type="InterPro" id="IPR018303">
    <property type="entry name" value="ATPase_P-typ_P_site"/>
</dbReference>
<evidence type="ECO:0000256" key="14">
    <source>
        <dbReference type="ARBA" id="ARBA00023008"/>
    </source>
</evidence>
<evidence type="ECO:0000256" key="16">
    <source>
        <dbReference type="ARBA" id="ARBA00023136"/>
    </source>
</evidence>
<dbReference type="EC" id="7.2.2.21" evidence="17"/>
<dbReference type="PANTHER" id="PTHR48085:SF5">
    <property type="entry name" value="CADMIUM_ZINC-TRANSPORTING ATPASE HMA4-RELATED"/>
    <property type="match status" value="1"/>
</dbReference>
<dbReference type="GO" id="GO:0006825">
    <property type="term" value="P:copper ion transport"/>
    <property type="evidence" value="ECO:0007669"/>
    <property type="project" value="UniProtKB-KW"/>
</dbReference>
<proteinExistence type="inferred from homology"/>
<keyword evidence="4 19" id="KW-1003">Cell membrane</keyword>
<dbReference type="GO" id="GO:0008551">
    <property type="term" value="F:P-type cadmium transporter activity"/>
    <property type="evidence" value="ECO:0007669"/>
    <property type="project" value="UniProtKB-EC"/>
</dbReference>
<dbReference type="InterPro" id="IPR044492">
    <property type="entry name" value="P_typ_ATPase_HD_dom"/>
</dbReference>
<keyword evidence="12" id="KW-1278">Translocase</keyword>
<keyword evidence="3" id="KW-0813">Transport</keyword>
<dbReference type="Gene3D" id="3.40.50.1000">
    <property type="entry name" value="HAD superfamily/HAD-like"/>
    <property type="match status" value="1"/>
</dbReference>
<evidence type="ECO:0000256" key="12">
    <source>
        <dbReference type="ARBA" id="ARBA00022967"/>
    </source>
</evidence>
<dbReference type="InterPro" id="IPR059000">
    <property type="entry name" value="ATPase_P-type_domA"/>
</dbReference>
<dbReference type="InterPro" id="IPR001757">
    <property type="entry name" value="P_typ_ATPase"/>
</dbReference>
<feature type="transmembrane region" description="Helical" evidence="19">
    <location>
        <begin position="32"/>
        <end position="52"/>
    </location>
</feature>
<keyword evidence="9 19" id="KW-0547">Nucleotide-binding</keyword>
<dbReference type="PRINTS" id="PR00119">
    <property type="entry name" value="CATATPASE"/>
</dbReference>
<dbReference type="InterPro" id="IPR051014">
    <property type="entry name" value="Cation_Transport_ATPase_IB"/>
</dbReference>
<dbReference type="GO" id="GO:0046872">
    <property type="term" value="F:metal ion binding"/>
    <property type="evidence" value="ECO:0007669"/>
    <property type="project" value="UniProtKB-KW"/>
</dbReference>
<evidence type="ECO:0000256" key="2">
    <source>
        <dbReference type="ARBA" id="ARBA00006024"/>
    </source>
</evidence>
<keyword evidence="8 19" id="KW-0479">Metal-binding</keyword>
<dbReference type="SFLD" id="SFLDS00003">
    <property type="entry name" value="Haloacid_Dehalogenase"/>
    <property type="match status" value="1"/>
</dbReference>
<feature type="transmembrane region" description="Helical" evidence="19">
    <location>
        <begin position="593"/>
        <end position="610"/>
    </location>
</feature>
<dbReference type="SUPFAM" id="SSF56784">
    <property type="entry name" value="HAD-like"/>
    <property type="match status" value="1"/>
</dbReference>